<dbReference type="InterPro" id="IPR028994">
    <property type="entry name" value="Integrin_alpha_N"/>
</dbReference>
<gene>
    <name evidence="1" type="ORF">S01H1_36304</name>
</gene>
<feature type="non-terminal residue" evidence="1">
    <location>
        <position position="270"/>
    </location>
</feature>
<organism evidence="1">
    <name type="scientific">marine sediment metagenome</name>
    <dbReference type="NCBI Taxonomy" id="412755"/>
    <lineage>
        <taxon>unclassified sequences</taxon>
        <taxon>metagenomes</taxon>
        <taxon>ecological metagenomes</taxon>
    </lineage>
</organism>
<name>X0UT13_9ZZZZ</name>
<evidence type="ECO:0000313" key="1">
    <source>
        <dbReference type="EMBL" id="GAG03438.1"/>
    </source>
</evidence>
<reference evidence="1" key="1">
    <citation type="journal article" date="2014" name="Front. Microbiol.">
        <title>High frequency of phylogenetically diverse reductive dehalogenase-homologous genes in deep subseafloor sedimentary metagenomes.</title>
        <authorList>
            <person name="Kawai M."/>
            <person name="Futagami T."/>
            <person name="Toyoda A."/>
            <person name="Takaki Y."/>
            <person name="Nishi S."/>
            <person name="Hori S."/>
            <person name="Arai W."/>
            <person name="Tsubouchi T."/>
            <person name="Morono Y."/>
            <person name="Uchiyama I."/>
            <person name="Ito T."/>
            <person name="Fujiyama A."/>
            <person name="Inagaki F."/>
            <person name="Takami H."/>
        </authorList>
    </citation>
    <scope>NUCLEOTIDE SEQUENCE</scope>
    <source>
        <strain evidence="1">Expedition CK06-06</strain>
    </source>
</reference>
<evidence type="ECO:0008006" key="2">
    <source>
        <dbReference type="Google" id="ProtNLM"/>
    </source>
</evidence>
<sequence length="270" mass="29499">GHPAAGYNSKTGAIDLFPSDTYFNTNYYHMTDISLDVMSIGFIFSLEGTFINEGNTVITNTLDGWINFVTYRHIDLGGKVSSNILGYSNDDVCYFTKLSDSTGVKSFAVAHDYLAALSGNNTLYLGYLVTESSSTMFPYPTDADTTRGPLLVDLDRDDTYETVITADRELLIFSSDGTYERIFLPDEPVGSPVAADIDSDGYPEIIQCTTRQVYGFRTGGILVENFPFDLPPGDDSETITSPPVVVDLNNDGSLDIACATSNMRMVSFDP</sequence>
<feature type="non-terminal residue" evidence="1">
    <location>
        <position position="1"/>
    </location>
</feature>
<dbReference type="EMBL" id="BARS01022739">
    <property type="protein sequence ID" value="GAG03438.1"/>
    <property type="molecule type" value="Genomic_DNA"/>
</dbReference>
<proteinExistence type="predicted"/>
<dbReference type="SUPFAM" id="SSF69318">
    <property type="entry name" value="Integrin alpha N-terminal domain"/>
    <property type="match status" value="1"/>
</dbReference>
<comment type="caution">
    <text evidence="1">The sequence shown here is derived from an EMBL/GenBank/DDBJ whole genome shotgun (WGS) entry which is preliminary data.</text>
</comment>
<dbReference type="AlphaFoldDB" id="X0UT13"/>
<protein>
    <recommendedName>
        <fullName evidence="2">VCBS repeat-containing protein</fullName>
    </recommendedName>
</protein>
<accession>X0UT13</accession>